<reference evidence="7" key="1">
    <citation type="submission" date="2023-08" db="EMBL/GenBank/DDBJ databases">
        <authorList>
            <person name="Alioto T."/>
            <person name="Alioto T."/>
            <person name="Gomez Garrido J."/>
        </authorList>
    </citation>
    <scope>NUCLEOTIDE SEQUENCE</scope>
</reference>
<protein>
    <submittedName>
        <fullName evidence="7">Alpha-1-antitrypsin homolog</fullName>
    </submittedName>
</protein>
<comment type="similarity">
    <text evidence="1 4">Belongs to the serpin family.</text>
</comment>
<dbReference type="InterPro" id="IPR042178">
    <property type="entry name" value="Serpin_sf_1"/>
</dbReference>
<dbReference type="SUPFAM" id="SSF56574">
    <property type="entry name" value="Serpins"/>
    <property type="match status" value="1"/>
</dbReference>
<evidence type="ECO:0000256" key="1">
    <source>
        <dbReference type="ARBA" id="ARBA00009500"/>
    </source>
</evidence>
<dbReference type="FunFam" id="2.10.310.10:FF:000001">
    <property type="entry name" value="Serpin family A member 1"/>
    <property type="match status" value="1"/>
</dbReference>
<evidence type="ECO:0000313" key="7">
    <source>
        <dbReference type="EMBL" id="CAJ1059198.1"/>
    </source>
</evidence>
<dbReference type="GO" id="GO:0004867">
    <property type="term" value="F:serine-type endopeptidase inhibitor activity"/>
    <property type="evidence" value="ECO:0007669"/>
    <property type="project" value="InterPro"/>
</dbReference>
<dbReference type="PROSITE" id="PS00284">
    <property type="entry name" value="SERPIN"/>
    <property type="match status" value="1"/>
</dbReference>
<evidence type="ECO:0000259" key="6">
    <source>
        <dbReference type="SMART" id="SM00093"/>
    </source>
</evidence>
<dbReference type="InterPro" id="IPR023796">
    <property type="entry name" value="Serpin_dom"/>
</dbReference>
<gene>
    <name evidence="7" type="ORF">XNOV1_A034984</name>
</gene>
<dbReference type="InterPro" id="IPR023795">
    <property type="entry name" value="Serpin_CS"/>
</dbReference>
<organism evidence="7 8">
    <name type="scientific">Xyrichtys novacula</name>
    <name type="common">Pearly razorfish</name>
    <name type="synonym">Hemipteronotus novacula</name>
    <dbReference type="NCBI Taxonomy" id="13765"/>
    <lineage>
        <taxon>Eukaryota</taxon>
        <taxon>Metazoa</taxon>
        <taxon>Chordata</taxon>
        <taxon>Craniata</taxon>
        <taxon>Vertebrata</taxon>
        <taxon>Euteleostomi</taxon>
        <taxon>Actinopterygii</taxon>
        <taxon>Neopterygii</taxon>
        <taxon>Teleostei</taxon>
        <taxon>Neoteleostei</taxon>
        <taxon>Acanthomorphata</taxon>
        <taxon>Eupercaria</taxon>
        <taxon>Labriformes</taxon>
        <taxon>Labridae</taxon>
        <taxon>Xyrichtys</taxon>
    </lineage>
</organism>
<dbReference type="AlphaFoldDB" id="A0AAV1FF46"/>
<feature type="signal peptide" evidence="5">
    <location>
        <begin position="1"/>
        <end position="20"/>
    </location>
</feature>
<accession>A0AAV1FF46</accession>
<dbReference type="SMART" id="SM00093">
    <property type="entry name" value="SERPIN"/>
    <property type="match status" value="1"/>
</dbReference>
<name>A0AAV1FF46_XYRNO</name>
<evidence type="ECO:0000256" key="3">
    <source>
        <dbReference type="ARBA" id="ARBA00023180"/>
    </source>
</evidence>
<dbReference type="Gene3D" id="3.30.497.10">
    <property type="entry name" value="Antithrombin, subunit I, domain 2"/>
    <property type="match status" value="1"/>
</dbReference>
<dbReference type="GO" id="GO:0005615">
    <property type="term" value="C:extracellular space"/>
    <property type="evidence" value="ECO:0007669"/>
    <property type="project" value="InterPro"/>
</dbReference>
<dbReference type="PANTHER" id="PTHR11461">
    <property type="entry name" value="SERINE PROTEASE INHIBITOR, SERPIN"/>
    <property type="match status" value="1"/>
</dbReference>
<keyword evidence="2 5" id="KW-0732">Signal</keyword>
<dbReference type="InterPro" id="IPR036186">
    <property type="entry name" value="Serpin_sf"/>
</dbReference>
<dbReference type="InterPro" id="IPR042185">
    <property type="entry name" value="Serpin_sf_2"/>
</dbReference>
<dbReference type="EMBL" id="OY660869">
    <property type="protein sequence ID" value="CAJ1059198.1"/>
    <property type="molecule type" value="Genomic_DNA"/>
</dbReference>
<dbReference type="Gene3D" id="2.30.39.10">
    <property type="entry name" value="Alpha-1-antitrypsin, domain 1"/>
    <property type="match status" value="1"/>
</dbReference>
<dbReference type="PANTHER" id="PTHR11461:SF363">
    <property type="entry name" value="SERINE (OR CYSTEINE) PROTEINASE INHIBITOR, CLADE A (ALPHA-1 ANTIPROTEINASE, ANTITRYPSIN), MEMBER 1, LIKE PRECURSOR-RELATED"/>
    <property type="match status" value="1"/>
</dbReference>
<evidence type="ECO:0000256" key="2">
    <source>
        <dbReference type="ARBA" id="ARBA00022729"/>
    </source>
</evidence>
<evidence type="ECO:0000313" key="8">
    <source>
        <dbReference type="Proteomes" id="UP001178508"/>
    </source>
</evidence>
<dbReference type="InterPro" id="IPR000215">
    <property type="entry name" value="Serpin_fam"/>
</dbReference>
<dbReference type="Pfam" id="PF00079">
    <property type="entry name" value="Serpin"/>
    <property type="match status" value="1"/>
</dbReference>
<proteinExistence type="inferred from homology"/>
<feature type="domain" description="Serpin" evidence="6">
    <location>
        <begin position="33"/>
        <end position="388"/>
    </location>
</feature>
<keyword evidence="8" id="KW-1185">Reference proteome</keyword>
<dbReference type="Proteomes" id="UP001178508">
    <property type="component" value="Chromosome 6"/>
</dbReference>
<dbReference type="FunFam" id="2.30.39.10:FF:000003">
    <property type="entry name" value="alpha-1-antitrypsin isoform X1"/>
    <property type="match status" value="1"/>
</dbReference>
<evidence type="ECO:0000256" key="4">
    <source>
        <dbReference type="RuleBase" id="RU000411"/>
    </source>
</evidence>
<dbReference type="FunFam" id="3.30.497.10:FF:000001">
    <property type="entry name" value="Serine protease inhibitor"/>
    <property type="match status" value="1"/>
</dbReference>
<keyword evidence="3" id="KW-0325">Glycoprotein</keyword>
<evidence type="ECO:0000256" key="5">
    <source>
        <dbReference type="SAM" id="SignalP"/>
    </source>
</evidence>
<dbReference type="Gene3D" id="2.10.310.10">
    <property type="entry name" value="Serpins superfamily"/>
    <property type="match status" value="1"/>
</dbReference>
<sequence length="407" mass="45427">MHSIFSGCALAALLLAAAWADHQLSSPNADFAFALYKSLNAKTSAGQNVFYSPLGVSTLLSMISTGARGKTHSQLLSSLGFGALNQTQVNEAYKHLLDILGHGRGNFQLDVGNVAAFRSGFNPLEKFLTDIKHFYTSEIFTVNLNNPTKAAAEINRFVTNKTRDKVKDVVKDLDPDTVMVLINYAYFKGMWKNPFDCSFTQKTDFHLDKTNQVEVDMMMRAGSYKTYWDRENKTTVVMLPYEGKTSMMIVLPEEDKMEEVEGSINKDSIRHWRNSLYMNYVTLYLPKFSISADAVLESTLREMGITNAFEDKADFSGVSEELKLKISKVSHQAALSVTEMGTEAAAVSTKEWMYFSASPSIKINRPFLVFILESSTGSILFMGKINNPPALPEAQICEEEFTPFPDT</sequence>
<feature type="chain" id="PRO_5043684776" evidence="5">
    <location>
        <begin position="21"/>
        <end position="407"/>
    </location>
</feature>